<keyword evidence="2" id="KW-1185">Reference proteome</keyword>
<gene>
    <name evidence="1" type="ORF">IQ260_26195</name>
</gene>
<sequence>MLAETNQPDAGWIWDYKLRQSQQQDRYEAYSLDVDVFSQGVMFFETQWHRSQLAEHRPLVYVEAISSAPWNRVAIEQPPWLRGVGRRLLTFARLRSVELGYGGRVGLHSLPNVEGFYERLKMTDYGPDPEKDDLIYFEYGVI</sequence>
<protein>
    <submittedName>
        <fullName evidence="1">Uncharacterized protein</fullName>
    </submittedName>
</protein>
<accession>A0A928ZZ66</accession>
<reference evidence="1" key="1">
    <citation type="submission" date="2020-10" db="EMBL/GenBank/DDBJ databases">
        <authorList>
            <person name="Castelo-Branco R."/>
            <person name="Eusebio N."/>
            <person name="Adriana R."/>
            <person name="Vieira A."/>
            <person name="Brugerolle De Fraissinette N."/>
            <person name="Rezende De Castro R."/>
            <person name="Schneider M.P."/>
            <person name="Vasconcelos V."/>
            <person name="Leao P.N."/>
        </authorList>
    </citation>
    <scope>NUCLEOTIDE SEQUENCE</scope>
    <source>
        <strain evidence="1">LEGE 11479</strain>
    </source>
</reference>
<dbReference type="Proteomes" id="UP000615026">
    <property type="component" value="Unassembled WGS sequence"/>
</dbReference>
<evidence type="ECO:0000313" key="2">
    <source>
        <dbReference type="Proteomes" id="UP000615026"/>
    </source>
</evidence>
<dbReference type="EMBL" id="JADEXP010000378">
    <property type="protein sequence ID" value="MBE9070137.1"/>
    <property type="molecule type" value="Genomic_DNA"/>
</dbReference>
<evidence type="ECO:0000313" key="1">
    <source>
        <dbReference type="EMBL" id="MBE9070137.1"/>
    </source>
</evidence>
<proteinExistence type="predicted"/>
<dbReference type="AlphaFoldDB" id="A0A928ZZ66"/>
<comment type="caution">
    <text evidence="1">The sequence shown here is derived from an EMBL/GenBank/DDBJ whole genome shotgun (WGS) entry which is preliminary data.</text>
</comment>
<organism evidence="1 2">
    <name type="scientific">Leptolyngbya cf. ectocarpi LEGE 11479</name>
    <dbReference type="NCBI Taxonomy" id="1828722"/>
    <lineage>
        <taxon>Bacteria</taxon>
        <taxon>Bacillati</taxon>
        <taxon>Cyanobacteriota</taxon>
        <taxon>Cyanophyceae</taxon>
        <taxon>Leptolyngbyales</taxon>
        <taxon>Leptolyngbyaceae</taxon>
        <taxon>Leptolyngbya group</taxon>
        <taxon>Leptolyngbya</taxon>
    </lineage>
</organism>
<name>A0A928ZZ66_LEPEC</name>